<dbReference type="AlphaFoldDB" id="A0A2T2XZ59"/>
<accession>A0A2T2XZ59</accession>
<reference evidence="2 3" key="1">
    <citation type="submission" date="2018-03" db="EMBL/GenBank/DDBJ databases">
        <title>First report of an OXA-48+CTX-M-M-producing Kluyvera ascorbata clone recovered from patients admitted in a University Hospital in Madrid, Spain.</title>
        <authorList>
            <person name="Hernandez-Garcia M."/>
            <person name="Leon-Sampedro R."/>
            <person name="Perez-Viso B."/>
            <person name="Morosini M.I."/>
            <person name="Lopez-Fresnena N."/>
            <person name="Coque T.M."/>
            <person name="Bonten M."/>
            <person name="Malhotra-Kumar S."/>
            <person name="Ruiz-Garbajosa P."/>
            <person name="Canton R."/>
        </authorList>
    </citation>
    <scope>NUCLEOTIDE SEQUENCE [LARGE SCALE GENOMIC DNA]</scope>
    <source>
        <strain evidence="2 3">KA2</strain>
    </source>
</reference>
<keyword evidence="3" id="KW-1185">Reference proteome</keyword>
<keyword evidence="1" id="KW-0472">Membrane</keyword>
<keyword evidence="1" id="KW-0812">Transmembrane</keyword>
<comment type="caution">
    <text evidence="2">The sequence shown here is derived from an EMBL/GenBank/DDBJ whole genome shotgun (WGS) entry which is preliminary data.</text>
</comment>
<name>A0A2T2XZ59_9ENTR</name>
<evidence type="ECO:0000313" key="2">
    <source>
        <dbReference type="EMBL" id="PSR45593.1"/>
    </source>
</evidence>
<dbReference type="RefSeq" id="WP_106928692.1">
    <property type="nucleotide sequence ID" value="NZ_CABMMU010000014.1"/>
</dbReference>
<proteinExistence type="predicted"/>
<protein>
    <submittedName>
        <fullName evidence="2">Uncharacterized protein</fullName>
    </submittedName>
</protein>
<dbReference type="EMBL" id="PYHO01000014">
    <property type="protein sequence ID" value="PSR45593.1"/>
    <property type="molecule type" value="Genomic_DNA"/>
</dbReference>
<organism evidence="2 3">
    <name type="scientific">Kluyvera genomosp. 2</name>
    <dbReference type="NCBI Taxonomy" id="2774054"/>
    <lineage>
        <taxon>Bacteria</taxon>
        <taxon>Pseudomonadati</taxon>
        <taxon>Pseudomonadota</taxon>
        <taxon>Gammaproteobacteria</taxon>
        <taxon>Enterobacterales</taxon>
        <taxon>Enterobacteriaceae</taxon>
        <taxon>Kluyvera</taxon>
    </lineage>
</organism>
<feature type="transmembrane region" description="Helical" evidence="1">
    <location>
        <begin position="59"/>
        <end position="76"/>
    </location>
</feature>
<keyword evidence="1" id="KW-1133">Transmembrane helix</keyword>
<sequence>MCNALNAMAIVICFSAISAFIGIRESAWHIVVTVAIIISTFYSANYFSALESRNDRRRFFLFAWVVVTIILNFIHITG</sequence>
<feature type="transmembrane region" description="Helical" evidence="1">
    <location>
        <begin position="7"/>
        <end position="23"/>
    </location>
</feature>
<gene>
    <name evidence="2" type="ORF">C8256_16745</name>
</gene>
<evidence type="ECO:0000256" key="1">
    <source>
        <dbReference type="SAM" id="Phobius"/>
    </source>
</evidence>
<evidence type="ECO:0000313" key="3">
    <source>
        <dbReference type="Proteomes" id="UP000240892"/>
    </source>
</evidence>
<feature type="transmembrane region" description="Helical" evidence="1">
    <location>
        <begin position="29"/>
        <end position="47"/>
    </location>
</feature>
<dbReference type="Proteomes" id="UP000240892">
    <property type="component" value="Unassembled WGS sequence"/>
</dbReference>